<protein>
    <submittedName>
        <fullName evidence="1">YggS family pyridoxal phosphate-dependent enzyme</fullName>
    </submittedName>
</protein>
<sequence>MSVTIVDLGHFAQVNQRSMPLAERLAQVQHDLADYPPPRLTAVSKQVPAEDLRRAHALGLRHFGENYLQEALRKQAALNDLNDIVWHFIGRIQRNKTKNIARYFTWVEGVDHLLIAERLNTARAGMPPLNVLIEVAISGEARKGGCLPEQVPELALAISRLPHLRLRGLMALVSPDRQQANTDFRRMAVLFSTLQHTLPHPAIDTLSMGTSADYLQALEHGATEIRLGTLLFGHRTRESL</sequence>
<keyword evidence="2" id="KW-1185">Reference proteome</keyword>
<evidence type="ECO:0000313" key="2">
    <source>
        <dbReference type="Proteomes" id="UP000470022"/>
    </source>
</evidence>
<reference evidence="1" key="1">
    <citation type="submission" date="2023-06" db="EMBL/GenBank/DDBJ databases">
        <title>Complete and circular genome of Acidithiobacillus ferrianus DSM 107098.</title>
        <authorList>
            <person name="Norris P.R."/>
            <person name="Falagan C."/>
            <person name="Moya-Beltran A."/>
            <person name="Castro M."/>
            <person name="Quatrini R."/>
            <person name="Johnson D.B."/>
        </authorList>
    </citation>
    <scope>NUCLEOTIDE SEQUENCE</scope>
    <source>
        <strain evidence="1">MG</strain>
    </source>
</reference>
<organism evidence="1 2">
    <name type="scientific">Acidithiobacillus ferrianus</name>
    <dbReference type="NCBI Taxonomy" id="2678518"/>
    <lineage>
        <taxon>Bacteria</taxon>
        <taxon>Pseudomonadati</taxon>
        <taxon>Pseudomonadota</taxon>
        <taxon>Acidithiobacillia</taxon>
        <taxon>Acidithiobacillales</taxon>
        <taxon>Acidithiobacillaceae</taxon>
        <taxon>Acidithiobacillus</taxon>
    </lineage>
</organism>
<evidence type="ECO:0000313" key="1">
    <source>
        <dbReference type="EMBL" id="XRI68684.1"/>
    </source>
</evidence>
<proteinExistence type="predicted"/>
<dbReference type="Proteomes" id="UP000470022">
    <property type="component" value="Chromosome"/>
</dbReference>
<dbReference type="EMBL" id="CP127523">
    <property type="protein sequence ID" value="XRI68684.1"/>
    <property type="molecule type" value="Genomic_DNA"/>
</dbReference>
<name>A0ACD5H9I6_9PROT</name>
<gene>
    <name evidence="1" type="ORF">GL267_013160</name>
</gene>
<accession>A0ACD5H9I6</accession>